<comment type="caution">
    <text evidence="5">The sequence shown here is derived from an EMBL/GenBank/DDBJ whole genome shotgun (WGS) entry which is preliminary data.</text>
</comment>
<evidence type="ECO:0000256" key="3">
    <source>
        <dbReference type="SAM" id="SignalP"/>
    </source>
</evidence>
<dbReference type="AlphaFoldDB" id="A0A2G5TDW5"/>
<feature type="domain" description="C-type lectin" evidence="4">
    <location>
        <begin position="29"/>
        <end position="142"/>
    </location>
</feature>
<keyword evidence="1" id="KW-1015">Disulfide bond</keyword>
<dbReference type="PROSITE" id="PS50041">
    <property type="entry name" value="C_TYPE_LECTIN_2"/>
    <property type="match status" value="2"/>
</dbReference>
<dbReference type="InterPro" id="IPR050976">
    <property type="entry name" value="Snaclec"/>
</dbReference>
<evidence type="ECO:0000259" key="4">
    <source>
        <dbReference type="PROSITE" id="PS50041"/>
    </source>
</evidence>
<evidence type="ECO:0000256" key="2">
    <source>
        <dbReference type="SAM" id="MobiDB-lite"/>
    </source>
</evidence>
<reference evidence="6" key="1">
    <citation type="submission" date="2017-10" db="EMBL/GenBank/DDBJ databases">
        <title>Rapid genome shrinkage in a self-fertile nematode reveals novel sperm competition proteins.</title>
        <authorList>
            <person name="Yin D."/>
            <person name="Schwarz E.M."/>
            <person name="Thomas C.G."/>
            <person name="Felde R.L."/>
            <person name="Korf I.F."/>
            <person name="Cutter A.D."/>
            <person name="Schartner C.M."/>
            <person name="Ralston E.J."/>
            <person name="Meyer B.J."/>
            <person name="Haag E.S."/>
        </authorList>
    </citation>
    <scope>NUCLEOTIDE SEQUENCE [LARGE SCALE GENOMIC DNA]</scope>
    <source>
        <strain evidence="6">JU1422</strain>
    </source>
</reference>
<dbReference type="InterPro" id="IPR016186">
    <property type="entry name" value="C-type_lectin-like/link_sf"/>
</dbReference>
<name>A0A2G5TDW5_9PELO</name>
<feature type="signal peptide" evidence="3">
    <location>
        <begin position="1"/>
        <end position="18"/>
    </location>
</feature>
<keyword evidence="3" id="KW-0732">Signal</keyword>
<evidence type="ECO:0000313" key="6">
    <source>
        <dbReference type="Proteomes" id="UP000230233"/>
    </source>
</evidence>
<dbReference type="EMBL" id="PDUG01000005">
    <property type="protein sequence ID" value="PIC25438.1"/>
    <property type="molecule type" value="Genomic_DNA"/>
</dbReference>
<dbReference type="PANTHER" id="PTHR22991">
    <property type="entry name" value="PROTEIN CBG13490"/>
    <property type="match status" value="1"/>
</dbReference>
<evidence type="ECO:0000313" key="5">
    <source>
        <dbReference type="EMBL" id="PIC25438.1"/>
    </source>
</evidence>
<evidence type="ECO:0000256" key="1">
    <source>
        <dbReference type="ARBA" id="ARBA00023157"/>
    </source>
</evidence>
<dbReference type="Pfam" id="PF00059">
    <property type="entry name" value="Lectin_C"/>
    <property type="match status" value="2"/>
</dbReference>
<dbReference type="PANTHER" id="PTHR22991:SF43">
    <property type="entry name" value="C-TYPE LECTIN-RELATED"/>
    <property type="match status" value="1"/>
</dbReference>
<protein>
    <recommendedName>
        <fullName evidence="4">C-type lectin domain-containing protein</fullName>
    </recommendedName>
</protein>
<keyword evidence="6" id="KW-1185">Reference proteome</keyword>
<organism evidence="5 6">
    <name type="scientific">Caenorhabditis nigoni</name>
    <dbReference type="NCBI Taxonomy" id="1611254"/>
    <lineage>
        <taxon>Eukaryota</taxon>
        <taxon>Metazoa</taxon>
        <taxon>Ecdysozoa</taxon>
        <taxon>Nematoda</taxon>
        <taxon>Chromadorea</taxon>
        <taxon>Rhabditida</taxon>
        <taxon>Rhabditina</taxon>
        <taxon>Rhabditomorpha</taxon>
        <taxon>Rhabditoidea</taxon>
        <taxon>Rhabditidae</taxon>
        <taxon>Peloderinae</taxon>
        <taxon>Caenorhabditis</taxon>
    </lineage>
</organism>
<feature type="chain" id="PRO_5013868983" description="C-type lectin domain-containing protein" evidence="3">
    <location>
        <begin position="19"/>
        <end position="315"/>
    </location>
</feature>
<proteinExistence type="predicted"/>
<accession>A0A2G5TDW5</accession>
<dbReference type="Gene3D" id="3.10.100.10">
    <property type="entry name" value="Mannose-Binding Protein A, subunit A"/>
    <property type="match status" value="2"/>
</dbReference>
<dbReference type="InterPro" id="IPR001304">
    <property type="entry name" value="C-type_lectin-like"/>
</dbReference>
<dbReference type="Proteomes" id="UP000230233">
    <property type="component" value="Chromosome V"/>
</dbReference>
<sequence>MRKFLFFIFSFLILGIFSQPICPSGYKKTNDKCLKLHTKSLKHLEAEHECSQFGGTLATIKNAVDNRAIYTLAASAGVKSIWIGLFCYANRNSTMCFHDDNSGPMIYKNFPLGDPDLHGNNGCVFMWTSSGQTSAQWGTSSCGVVGMPFVCEAPFTLPDPTCTHNYNGYCYLPSHELKLFKNVTSNSTYSEATAICASFNATLASIHSKPEVDYIHALFKNSGAQGLILGALPADGFYWNDGSNWDYSNVNPLDKSNESCLLMDLAMKPNYGLWSKTDCHSRNHFLCKRRISQEAVPEKAKRSSDNERRPVSGQL</sequence>
<dbReference type="OrthoDB" id="5855808at2759"/>
<gene>
    <name evidence="5" type="primary">Cnig_chr_V.g18372</name>
    <name evidence="5" type="ORF">B9Z55_018372</name>
</gene>
<dbReference type="SUPFAM" id="SSF56436">
    <property type="entry name" value="C-type lectin-like"/>
    <property type="match status" value="2"/>
</dbReference>
<dbReference type="CDD" id="cd00037">
    <property type="entry name" value="CLECT"/>
    <property type="match status" value="2"/>
</dbReference>
<feature type="domain" description="C-type lectin" evidence="4">
    <location>
        <begin position="166"/>
        <end position="288"/>
    </location>
</feature>
<dbReference type="STRING" id="1611254.A0A2G5TDW5"/>
<dbReference type="SMART" id="SM00034">
    <property type="entry name" value="CLECT"/>
    <property type="match status" value="2"/>
</dbReference>
<feature type="region of interest" description="Disordered" evidence="2">
    <location>
        <begin position="296"/>
        <end position="315"/>
    </location>
</feature>
<dbReference type="InterPro" id="IPR016187">
    <property type="entry name" value="CTDL_fold"/>
</dbReference>